<proteinExistence type="predicted"/>
<sequence>MSLNLSSMRHRNGGKTMDVATTHGFGFTYVDAGKPAPTNSQTWTTVSYRHSKDMWDTVVKDFHRRSKAGEIFNNPMHQVESTFNTSTRHRTGGYNVYRKEDGELKGRVSLNEIFADTEDACSSRRTLTAPIERLQNVALTAAYAGITANTQNAVLWAGEFKETLKMVTDIGTGLLALYRKTAKARKEWAKGKLTIPEAQSLTLGILYGILPLEQSIAQVTEGLFKLKPNGRETSRGFQVYTDSSDKTWTSEKNKEGKYDSTYSLRESLQVTVRAGVLYDIDVSELPSIAVIADPKQVTETAYALARLSFVIDWFINVGSTIKAWSPSIGTKELAAWVSVEEIYEQKFSCSYDRYIRTWPDTTESGSITGSLESSYVTTVKTRYPVNRSDLAILPRLDVNLNFSKLNSLVLLFADAKKKR</sequence>
<reference evidence="1" key="1">
    <citation type="submission" date="2020-01" db="EMBL/GenBank/DDBJ databases">
        <title>Sustained virome diversity in Antarctic penguins and their ticks: geographical connectedness and no evidence for low pathogen pressure.</title>
        <authorList>
            <person name="Wille M."/>
            <person name="Harvey E."/>
            <person name="Shi M."/>
            <person name="Gonzalez-Acuna D."/>
            <person name="Holmes E.C."/>
            <person name="Hurt A.C."/>
        </authorList>
    </citation>
    <scope>NUCLEOTIDE SEQUENCE</scope>
    <source>
        <strain evidence="1">Antarctic85</strain>
    </source>
</reference>
<evidence type="ECO:0000313" key="1">
    <source>
        <dbReference type="EMBL" id="QIS88038.1"/>
    </source>
</evidence>
<name>A0A6H0DIV4_9VIRU</name>
<dbReference type="EMBL" id="MT025150">
    <property type="protein sequence ID" value="QIS88038.1"/>
    <property type="molecule type" value="Genomic_RNA"/>
</dbReference>
<accession>A0A6H0DIV4</accession>
<organism evidence="1">
    <name type="scientific">de Gerlache virus</name>
    <dbReference type="NCBI Taxonomy" id="2707285"/>
    <lineage>
        <taxon>Viruses</taxon>
        <taxon>Riboviria</taxon>
    </lineage>
</organism>
<protein>
    <submittedName>
        <fullName evidence="1">Uncharacterized protein</fullName>
    </submittedName>
</protein>